<feature type="region of interest" description="Disordered" evidence="1">
    <location>
        <begin position="85"/>
        <end position="130"/>
    </location>
</feature>
<dbReference type="Proteomes" id="UP000233524">
    <property type="component" value="Unassembled WGS sequence"/>
</dbReference>
<evidence type="ECO:0000256" key="1">
    <source>
        <dbReference type="SAM" id="MobiDB-lite"/>
    </source>
</evidence>
<accession>A0A2N3NFG2</accession>
<organism evidence="2 3">
    <name type="scientific">Lomentospora prolificans</name>
    <dbReference type="NCBI Taxonomy" id="41688"/>
    <lineage>
        <taxon>Eukaryota</taxon>
        <taxon>Fungi</taxon>
        <taxon>Dikarya</taxon>
        <taxon>Ascomycota</taxon>
        <taxon>Pezizomycotina</taxon>
        <taxon>Sordariomycetes</taxon>
        <taxon>Hypocreomycetidae</taxon>
        <taxon>Microascales</taxon>
        <taxon>Microascaceae</taxon>
        <taxon>Lomentospora</taxon>
    </lineage>
</organism>
<keyword evidence="3" id="KW-1185">Reference proteome</keyword>
<comment type="caution">
    <text evidence="2">The sequence shown here is derived from an EMBL/GenBank/DDBJ whole genome shotgun (WGS) entry which is preliminary data.</text>
</comment>
<proteinExistence type="predicted"/>
<evidence type="ECO:0000313" key="3">
    <source>
        <dbReference type="Proteomes" id="UP000233524"/>
    </source>
</evidence>
<protein>
    <submittedName>
        <fullName evidence="2">Uncharacterized protein</fullName>
    </submittedName>
</protein>
<name>A0A2N3NFG2_9PEZI</name>
<evidence type="ECO:0000313" key="2">
    <source>
        <dbReference type="EMBL" id="PKS11180.1"/>
    </source>
</evidence>
<reference evidence="2 3" key="1">
    <citation type="journal article" date="2017" name="G3 (Bethesda)">
        <title>First Draft Genome Sequence of the Pathogenic Fungus Lomentospora prolificans (Formerly Scedosporium prolificans).</title>
        <authorList>
            <person name="Luo R."/>
            <person name="Zimin A."/>
            <person name="Workman R."/>
            <person name="Fan Y."/>
            <person name="Pertea G."/>
            <person name="Grossman N."/>
            <person name="Wear M.P."/>
            <person name="Jia B."/>
            <person name="Miller H."/>
            <person name="Casadevall A."/>
            <person name="Timp W."/>
            <person name="Zhang S.X."/>
            <person name="Salzberg S.L."/>
        </authorList>
    </citation>
    <scope>NUCLEOTIDE SEQUENCE [LARGE SCALE GENOMIC DNA]</scope>
    <source>
        <strain evidence="2 3">JHH-5317</strain>
    </source>
</reference>
<dbReference type="AlphaFoldDB" id="A0A2N3NFG2"/>
<dbReference type="OrthoDB" id="5429740at2759"/>
<sequence length="145" mass="15838">MLWTKYVSNLPIYKSHKKTNGLCSIEANCVLIGACIPTLYPLIVRIFGVSALGGTVPFYQARRPPRPPRDPTGEQLHVLTIGSHSMRKKPTADELESVDGNDSGDAVRGVTYPASAYSGTSGRVSGSEVDIEGDRPMRYREGDWI</sequence>
<gene>
    <name evidence="2" type="ORF">jhhlp_002941</name>
</gene>
<dbReference type="EMBL" id="NLAX01000008">
    <property type="protein sequence ID" value="PKS11180.1"/>
    <property type="molecule type" value="Genomic_DNA"/>
</dbReference>
<dbReference type="VEuPathDB" id="FungiDB:jhhlp_002941"/>
<dbReference type="InParanoid" id="A0A2N3NFG2"/>